<evidence type="ECO:0000259" key="2">
    <source>
        <dbReference type="Pfam" id="PF03787"/>
    </source>
</evidence>
<comment type="caution">
    <text evidence="3">The sequence shown here is derived from an EMBL/GenBank/DDBJ whole genome shotgun (WGS) entry which is preliminary data.</text>
</comment>
<gene>
    <name evidence="3" type="ORF">CMTB2_02368</name>
</gene>
<keyword evidence="1" id="KW-0051">Antiviral defense</keyword>
<accession>A0AAI9AIK2</accession>
<organism evidence="3 4">
    <name type="scientific">Caminibacter mediatlanticus TB-2</name>
    <dbReference type="NCBI Taxonomy" id="391592"/>
    <lineage>
        <taxon>Bacteria</taxon>
        <taxon>Pseudomonadati</taxon>
        <taxon>Campylobacterota</taxon>
        <taxon>Epsilonproteobacteria</taxon>
        <taxon>Nautiliales</taxon>
        <taxon>Nautiliaceae</taxon>
        <taxon>Caminibacter</taxon>
    </lineage>
</organism>
<dbReference type="AlphaFoldDB" id="A0AAI9AIK2"/>
<reference evidence="3 4" key="1">
    <citation type="journal article" date="2011" name="Stand. Genomic Sci.">
        <title>Draft genome sequence of Caminibacter mediatlanticus strain TB-2, an epsilonproteobacterium isolated from a deep-sea hydrothermal vent.</title>
        <authorList>
            <person name="Giovannelli D."/>
            <person name="Ferriera S."/>
            <person name="Johnson J."/>
            <person name="Kravitz S."/>
            <person name="Perez-Rodriguez I."/>
            <person name="Ricci J."/>
            <person name="O'Brien C."/>
            <person name="Voordeckers J.W."/>
            <person name="Bini E."/>
            <person name="Vetriani C."/>
        </authorList>
    </citation>
    <scope>NUCLEOTIDE SEQUENCE [LARGE SCALE GENOMIC DNA]</scope>
    <source>
        <strain evidence="3 4">TB-2</strain>
    </source>
</reference>
<dbReference type="InterPro" id="IPR007522">
    <property type="entry name" value="CRISPR-assoc_prot_TM1795"/>
</dbReference>
<dbReference type="InterPro" id="IPR005537">
    <property type="entry name" value="RAMP_III_fam"/>
</dbReference>
<proteinExistence type="predicted"/>
<sequence length="336" mass="39455">MGKKELTVTFETVTPLWTGDINGECTELKPASIFGSLRFWFEVYCYFAGIEVKENESLDYKTFEKIRNKTFEKYKYKDKEISDIEEYIIKNLPLTTTSKIFGCTGWKSRIEIKKVIKIDEYEYIYPLGKISLEKLEYNKQNKTIIPSWYFKKGFFGKFRITFNVLNEVGENILLPLLKFIERYGFIGAKNNIGYGRVKIIEPTIENNEIDLNCIGVNNKITNSIFQEKDLPDELNRLNYKAIEVFNIKKCNNLNDFIKNLLSKKVKLRRFESNKFIRHYKFGSIAKDIYKNKRYNLEIKGPNATKIIPLISFDESNNTYNCQFLSVWGIQNIGAKK</sequence>
<dbReference type="Pfam" id="PF03787">
    <property type="entry name" value="RAMPs"/>
    <property type="match status" value="1"/>
</dbReference>
<evidence type="ECO:0000313" key="3">
    <source>
        <dbReference type="EMBL" id="EDM24323.1"/>
    </source>
</evidence>
<dbReference type="NCBIfam" id="TIGR01894">
    <property type="entry name" value="cas_TM1795_cmr1"/>
    <property type="match status" value="1"/>
</dbReference>
<name>A0AAI9AIK2_9BACT</name>
<protein>
    <recommendedName>
        <fullName evidence="2">CRISPR type III-associated protein domain-containing protein</fullName>
    </recommendedName>
</protein>
<dbReference type="EMBL" id="ABCJ01000001">
    <property type="protein sequence ID" value="EDM24323.1"/>
    <property type="molecule type" value="Genomic_DNA"/>
</dbReference>
<evidence type="ECO:0000313" key="4">
    <source>
        <dbReference type="Proteomes" id="UP000003288"/>
    </source>
</evidence>
<dbReference type="RefSeq" id="WP_007473142.1">
    <property type="nucleotide sequence ID" value="NZ_ABCJ01000001.1"/>
</dbReference>
<dbReference type="Proteomes" id="UP000003288">
    <property type="component" value="Unassembled WGS sequence"/>
</dbReference>
<dbReference type="GO" id="GO:0051607">
    <property type="term" value="P:defense response to virus"/>
    <property type="evidence" value="ECO:0007669"/>
    <property type="project" value="UniProtKB-KW"/>
</dbReference>
<evidence type="ECO:0000256" key="1">
    <source>
        <dbReference type="ARBA" id="ARBA00023118"/>
    </source>
</evidence>
<feature type="domain" description="CRISPR type III-associated protein" evidence="2">
    <location>
        <begin position="9"/>
        <end position="198"/>
    </location>
</feature>